<name>A0AAE9BMG9_9RHAB</name>
<dbReference type="EMBL" id="MW491757">
    <property type="protein sequence ID" value="UAU42882.1"/>
    <property type="molecule type" value="Viral_cRNA"/>
</dbReference>
<gene>
    <name evidence="1" type="primary">M</name>
</gene>
<accession>A0AAE9BMG9</accession>
<dbReference type="RefSeq" id="YP_010801016.1">
    <property type="nucleotide sequence ID" value="NC_076935.1"/>
</dbReference>
<dbReference type="KEGG" id="vg:80539692"/>
<reference evidence="1" key="1">
    <citation type="journal article" date="2021" name="Viruses">
        <title>Genome Characterization of Bird-Related Rhabdoviruses Circulating in Africa.</title>
        <authorList>
            <person name="Luo D.-S."/>
            <person name="Zhou Z.-J."/>
            <person name="Ge X.-Y."/>
            <person name="Bourhy H."/>
            <person name="Shi Z.-L."/>
            <person name="Grandadam M."/>
            <person name="Dacheux L."/>
        </authorList>
    </citation>
    <scope>NUCLEOTIDE SEQUENCE</scope>
    <source>
        <strain evidence="1">9717RCA</strain>
    </source>
</reference>
<sequence length="173" mass="20141">MNLIRAFTGYGHSKQNDTLALEPVTLVKEIKIQISYEIHLKTITKGDREITKLDIIRQLLLEYRGPSEKRALFELGTVLSHPSWVKNKMNNGFGFRGLFNVISTTENMKLDDMFSYERFFIMDIKGWTFTCDYKIETCKTNKGSNFYRVINEFNQKIQSLRAVKVENGQLILT</sequence>
<proteinExistence type="predicted"/>
<dbReference type="GeneID" id="80539692"/>
<evidence type="ECO:0000313" key="2">
    <source>
        <dbReference type="Proteomes" id="UP000830425"/>
    </source>
</evidence>
<protein>
    <submittedName>
        <fullName evidence="1">Matrix</fullName>
    </submittedName>
</protein>
<reference evidence="1" key="2">
    <citation type="submission" date="2021-01" db="EMBL/GenBank/DDBJ databases">
        <authorList>
            <person name="Luo D."/>
            <person name="Zhou Z."/>
            <person name="Ge X."/>
            <person name="Shi Z."/>
            <person name="Bourhy H."/>
            <person name="Marc G."/>
            <person name="Dacheux L."/>
        </authorList>
    </citation>
    <scope>NUCLEOTIDE SEQUENCE</scope>
    <source>
        <strain evidence="1">9717RCA</strain>
    </source>
</reference>
<evidence type="ECO:0000313" key="1">
    <source>
        <dbReference type="EMBL" id="UAU42882.1"/>
    </source>
</evidence>
<dbReference type="Proteomes" id="UP000830425">
    <property type="component" value="Segment"/>
</dbReference>
<keyword evidence="2" id="KW-1185">Reference proteome</keyword>
<organism evidence="1 2">
    <name type="scientific">Kolongo virus</name>
    <dbReference type="NCBI Taxonomy" id="380436"/>
    <lineage>
        <taxon>Viruses</taxon>
        <taxon>Riboviria</taxon>
        <taxon>Orthornavirae</taxon>
        <taxon>Negarnaviricota</taxon>
        <taxon>Haploviricotina</taxon>
        <taxon>Monjiviricetes</taxon>
        <taxon>Mononegavirales</taxon>
        <taxon>Rhabdoviridae</taxon>
        <taxon>Alpharhabdovirinae</taxon>
        <taxon>Sunrhavirus</taxon>
        <taxon>Sunrhavirus kolongo</taxon>
    </lineage>
</organism>